<dbReference type="EMBL" id="SMAD01000010">
    <property type="protein sequence ID" value="TCS85896.1"/>
    <property type="molecule type" value="Genomic_DNA"/>
</dbReference>
<dbReference type="PANTHER" id="PTHR43498:SF1">
    <property type="entry name" value="COB--COM HETERODISULFIDE REDUCTASE IRON-SULFUR SUBUNIT A"/>
    <property type="match status" value="1"/>
</dbReference>
<keyword evidence="1" id="KW-0004">4Fe-4S</keyword>
<name>A0A4R3KP78_9SPHI</name>
<dbReference type="GO" id="GO:0051539">
    <property type="term" value="F:4 iron, 4 sulfur cluster binding"/>
    <property type="evidence" value="ECO:0007669"/>
    <property type="project" value="UniProtKB-KW"/>
</dbReference>
<evidence type="ECO:0000256" key="2">
    <source>
        <dbReference type="ARBA" id="ARBA00022723"/>
    </source>
</evidence>
<dbReference type="GO" id="GO:0016491">
    <property type="term" value="F:oxidoreductase activity"/>
    <property type="evidence" value="ECO:0007669"/>
    <property type="project" value="UniProtKB-KW"/>
</dbReference>
<keyword evidence="7" id="KW-1185">Reference proteome</keyword>
<protein>
    <submittedName>
        <fullName evidence="6">FAD dependent oxidoreductase</fullName>
    </submittedName>
</protein>
<dbReference type="RefSeq" id="WP_132130013.1">
    <property type="nucleotide sequence ID" value="NZ_SMAD01000010.1"/>
</dbReference>
<evidence type="ECO:0000256" key="4">
    <source>
        <dbReference type="ARBA" id="ARBA00023004"/>
    </source>
</evidence>
<evidence type="ECO:0000313" key="6">
    <source>
        <dbReference type="EMBL" id="TCS85896.1"/>
    </source>
</evidence>
<keyword evidence="3" id="KW-0560">Oxidoreductase</keyword>
<dbReference type="SUPFAM" id="SSF51905">
    <property type="entry name" value="FAD/NAD(P)-binding domain"/>
    <property type="match status" value="1"/>
</dbReference>
<organism evidence="6 7">
    <name type="scientific">Anseongella ginsenosidimutans</name>
    <dbReference type="NCBI Taxonomy" id="496056"/>
    <lineage>
        <taxon>Bacteria</taxon>
        <taxon>Pseudomonadati</taxon>
        <taxon>Bacteroidota</taxon>
        <taxon>Sphingobacteriia</taxon>
        <taxon>Sphingobacteriales</taxon>
        <taxon>Sphingobacteriaceae</taxon>
        <taxon>Anseongella</taxon>
    </lineage>
</organism>
<sequence>MNEINKKFIAEPARQIEVVREADVVVCGGGPSGFIAAIAAARNGAKTLLLEHYGFLGGMATAGLVGPISKFNFGGDRIVSGIPEEFIGRMAHLNGAIIDLQSGNVPYDPEIYKYIALKMVEEAGVDILLHSRIVGCVPDPSRAGTLSHVLIENKSGRQAIAAKYFLDCTGTGDLVSRSGLPWEMRNRNDGELQPMSLYFRLGGVDTTAFNLLMAQDGVKYANVELKNLLLEEVAAGRLSNFGGPWALHGSALREGQLSVNATRFRGNAADGDDISTAEQTLREDVMRIVRVFTEKVPAMRDAYLIDTATQVGIRETRGIKGLYTMTLEDIIRSGGFDDTVAYGGHPVDIHRAADSKQDVNFLQEPYAIPYRSLVPQGAANLLVAGGCLSATREAFASIRVQAQCMALGQAAGTAMALCTRGNISVSELDGKSLRAALKGQGAIV</sequence>
<dbReference type="GO" id="GO:0046872">
    <property type="term" value="F:metal ion binding"/>
    <property type="evidence" value="ECO:0007669"/>
    <property type="project" value="UniProtKB-KW"/>
</dbReference>
<gene>
    <name evidence="6" type="ORF">EDD80_11094</name>
</gene>
<dbReference type="InterPro" id="IPR039650">
    <property type="entry name" value="HdrA-like"/>
</dbReference>
<evidence type="ECO:0000256" key="3">
    <source>
        <dbReference type="ARBA" id="ARBA00023002"/>
    </source>
</evidence>
<reference evidence="6 7" key="1">
    <citation type="submission" date="2019-03" db="EMBL/GenBank/DDBJ databases">
        <title>Genomic Encyclopedia of Type Strains, Phase IV (KMG-IV): sequencing the most valuable type-strain genomes for metagenomic binning, comparative biology and taxonomic classification.</title>
        <authorList>
            <person name="Goeker M."/>
        </authorList>
    </citation>
    <scope>NUCLEOTIDE SEQUENCE [LARGE SCALE GENOMIC DNA]</scope>
    <source>
        <strain evidence="6 7">DSM 21100</strain>
    </source>
</reference>
<comment type="caution">
    <text evidence="6">The sequence shown here is derived from an EMBL/GenBank/DDBJ whole genome shotgun (WGS) entry which is preliminary data.</text>
</comment>
<dbReference type="Gene3D" id="3.50.50.60">
    <property type="entry name" value="FAD/NAD(P)-binding domain"/>
    <property type="match status" value="1"/>
</dbReference>
<evidence type="ECO:0000256" key="5">
    <source>
        <dbReference type="ARBA" id="ARBA00023014"/>
    </source>
</evidence>
<dbReference type="Proteomes" id="UP000295807">
    <property type="component" value="Unassembled WGS sequence"/>
</dbReference>
<dbReference type="PANTHER" id="PTHR43498">
    <property type="entry name" value="FERREDOXIN:COB-COM HETERODISULFIDE REDUCTASE SUBUNIT A"/>
    <property type="match status" value="1"/>
</dbReference>
<dbReference type="AlphaFoldDB" id="A0A4R3KP78"/>
<keyword evidence="2" id="KW-0479">Metal-binding</keyword>
<keyword evidence="5" id="KW-0411">Iron-sulfur</keyword>
<dbReference type="InterPro" id="IPR036188">
    <property type="entry name" value="FAD/NAD-bd_sf"/>
</dbReference>
<evidence type="ECO:0000313" key="7">
    <source>
        <dbReference type="Proteomes" id="UP000295807"/>
    </source>
</evidence>
<accession>A0A4R3KP78</accession>
<keyword evidence="4" id="KW-0408">Iron</keyword>
<dbReference type="OrthoDB" id="9777740at2"/>
<evidence type="ECO:0000256" key="1">
    <source>
        <dbReference type="ARBA" id="ARBA00022485"/>
    </source>
</evidence>
<dbReference type="Pfam" id="PF12831">
    <property type="entry name" value="FAD_oxidored"/>
    <property type="match status" value="1"/>
</dbReference>
<proteinExistence type="predicted"/>